<evidence type="ECO:0000313" key="3">
    <source>
        <dbReference type="Proteomes" id="UP000238589"/>
    </source>
</evidence>
<dbReference type="RefSeq" id="WP_105747677.1">
    <property type="nucleotide sequence ID" value="NZ_PVLQ01000019.1"/>
</dbReference>
<dbReference type="Proteomes" id="UP000238589">
    <property type="component" value="Unassembled WGS sequence"/>
</dbReference>
<accession>A0A2S9K6T2</accession>
<comment type="caution">
    <text evidence="2">The sequence shown here is derived from an EMBL/GenBank/DDBJ whole genome shotgun (WGS) entry which is preliminary data.</text>
</comment>
<sequence length="120" mass="13414">MSHSPATATIQVVCLCAAWCGTCREYAAPFEALARAQPQLRCHWVDVEDEADRLGDLDIENFPTLLIGVNGQPVFFGVLLPHIQTLERLLQEAAGRRPLPEDEHSETLRQLLKNLEQRPG</sequence>
<gene>
    <name evidence="2" type="ORF">C6P64_05910</name>
</gene>
<dbReference type="AlphaFoldDB" id="A0A2S9K6T2"/>
<feature type="domain" description="Thioredoxin" evidence="1">
    <location>
        <begin position="10"/>
        <end position="73"/>
    </location>
</feature>
<organism evidence="2 3">
    <name type="scientific">Malikia granosa</name>
    <dbReference type="NCBI Taxonomy" id="263067"/>
    <lineage>
        <taxon>Bacteria</taxon>
        <taxon>Pseudomonadati</taxon>
        <taxon>Pseudomonadota</taxon>
        <taxon>Betaproteobacteria</taxon>
        <taxon>Burkholderiales</taxon>
        <taxon>Comamonadaceae</taxon>
        <taxon>Malikia</taxon>
    </lineage>
</organism>
<dbReference type="OrthoDB" id="8521206at2"/>
<dbReference type="Gene3D" id="3.40.30.10">
    <property type="entry name" value="Glutaredoxin"/>
    <property type="match status" value="1"/>
</dbReference>
<dbReference type="SUPFAM" id="SSF52833">
    <property type="entry name" value="Thioredoxin-like"/>
    <property type="match status" value="1"/>
</dbReference>
<dbReference type="InterPro" id="IPR013766">
    <property type="entry name" value="Thioredoxin_domain"/>
</dbReference>
<evidence type="ECO:0000259" key="1">
    <source>
        <dbReference type="Pfam" id="PF00085"/>
    </source>
</evidence>
<name>A0A2S9K6T2_9BURK</name>
<dbReference type="EMBL" id="PVLQ01000019">
    <property type="protein sequence ID" value="PRD66102.1"/>
    <property type="molecule type" value="Genomic_DNA"/>
</dbReference>
<evidence type="ECO:0000313" key="2">
    <source>
        <dbReference type="EMBL" id="PRD66102.1"/>
    </source>
</evidence>
<dbReference type="InterPro" id="IPR036249">
    <property type="entry name" value="Thioredoxin-like_sf"/>
</dbReference>
<dbReference type="CDD" id="cd02947">
    <property type="entry name" value="TRX_family"/>
    <property type="match status" value="1"/>
</dbReference>
<protein>
    <submittedName>
        <fullName evidence="2">Thiol reductase thioredoxin</fullName>
    </submittedName>
</protein>
<proteinExistence type="predicted"/>
<reference evidence="2 3" key="1">
    <citation type="submission" date="2018-03" db="EMBL/GenBank/DDBJ databases">
        <title>Comparative genomics illustrates the genes involved in a hyperalkaliphilic mechanisms of Serpentinomonas isolated from highly-alkaline calcium-rich serpentinized springs.</title>
        <authorList>
            <person name="Suzuki S."/>
            <person name="Ishii S."/>
            <person name="Walworth N."/>
            <person name="Bird L."/>
            <person name="Kuenen J.G."/>
            <person name="Nealson K.H."/>
        </authorList>
    </citation>
    <scope>NUCLEOTIDE SEQUENCE [LARGE SCALE GENOMIC DNA]</scope>
    <source>
        <strain evidence="2 3">P1</strain>
    </source>
</reference>
<keyword evidence="3" id="KW-1185">Reference proteome</keyword>
<dbReference type="Pfam" id="PF00085">
    <property type="entry name" value="Thioredoxin"/>
    <property type="match status" value="1"/>
</dbReference>